<dbReference type="AlphaFoldDB" id="A0A812X915"/>
<evidence type="ECO:0000313" key="4">
    <source>
        <dbReference type="EMBL" id="CAE7719614.1"/>
    </source>
</evidence>
<dbReference type="PROSITE" id="PS00108">
    <property type="entry name" value="PROTEIN_KINASE_ST"/>
    <property type="match status" value="1"/>
</dbReference>
<dbReference type="InterPro" id="IPR036869">
    <property type="entry name" value="J_dom_sf"/>
</dbReference>
<dbReference type="SMART" id="SM00220">
    <property type="entry name" value="S_TKc"/>
    <property type="match status" value="1"/>
</dbReference>
<sequence length="1145" mass="127480">MSWDFDELELLEGLTQGVSASPGWPQDRLERLDGKTTGPEMTGKSQLHTGGHPQQAQRAHAEKSRRRIEAAALEGWQRVLDVQEVDVASVKKAYHELARLHHPDKAGSRADSEVFKIVHKAYIDGLAVASMREASDVKLKDGAGLAHCATMDLGRKAWPMRSSSTKELVRAAVDEWEHDYDEGNANSVPDCIPEVEASELASWLHAGACQTVDCREAVEAKYERKLVPVPKAFHVSFGDLRSRPHTLLHGLSRLKDSPGPIVTFSTHGGTSGNCGMCAAMLIDVFEFDPLRIYRLEGGLDSWTAWAVGSISAHLGNVVYVAGHKWGYIDLDKATVRSFVCHKYETSLVHVAVTDTALQSRVIAADQDGTLWVFATRDKRDCKVEHRFPQGTSRRPLLLSSVRGFALALEMSRNFSGRSEMIAFNMSHVGKGWDDSARDVSPIAWRRSSRPLRDWAVQRRYQEGDLLALLSQDGMEIEIFELMMQVYQPPPGDLLGNFKLPIFATWQIWDLVRTGNAFHWHWKTQEAQPEFLTAAQASPVASPAAILTGFWRQRLGQEGSAHIPIVKPADIAIVSRSEKKFEGKGGHEPWFGPTAFTVFGERWTLDNFLGAGAFGQSYLATHEPTGHRYVLKFLSRDNDRELSFLRQAPFQVFQHPNVISYVGIATHIGRGSSAWDPARHIVVMEAIPNGELFDLITAEAAALSDGTMRRLVHDIINGMSELCKCGITHRDLKPDNLLIDENGHVVIIDLGCANLVHWLQEEAQDHHEQTTSSPTLKSQSSKFMREQTAAVGTDLYHAPEYGQKMYDSERADVFTVGILVFLLKQPIPPFHPYFGGLKVLTDEGASSKWWDRKEFQQFAEASELKALINCLWARSPEKRPTFQQLQAAMAGDEAVLKLFPGLSWLFGDLSAPLDFVRELRARRPNLSLKCTGVVEALALFVRKFNSAEAAFLAANASGCGRLSAVELTSSLQNENATITPEGVAELMRRYMARESQEMSLDQFKVMAKAWEFGGRPIVHDVGRMNSRHFAFAPRENLSEDEEIESFTSNISSAFTNASYKVEKVSNVIDAKNFENSAAFTVTMGMGTELCQLRISTFTMENKLVVQSRRLWGSSVEELLMLQQMNNDLVKIWGARVPPPAALLSPG</sequence>
<feature type="region of interest" description="Disordered" evidence="1">
    <location>
        <begin position="17"/>
        <end position="64"/>
    </location>
</feature>
<dbReference type="CDD" id="cd06257">
    <property type="entry name" value="DnaJ"/>
    <property type="match status" value="1"/>
</dbReference>
<dbReference type="Gene3D" id="1.10.510.10">
    <property type="entry name" value="Transferase(Phosphotransferase) domain 1"/>
    <property type="match status" value="1"/>
</dbReference>
<evidence type="ECO:0000259" key="3">
    <source>
        <dbReference type="PROSITE" id="PS50206"/>
    </source>
</evidence>
<dbReference type="Proteomes" id="UP000649617">
    <property type="component" value="Unassembled WGS sequence"/>
</dbReference>
<proteinExistence type="predicted"/>
<dbReference type="Gene3D" id="1.10.287.110">
    <property type="entry name" value="DnaJ domain"/>
    <property type="match status" value="1"/>
</dbReference>
<dbReference type="InterPro" id="IPR008271">
    <property type="entry name" value="Ser/Thr_kinase_AS"/>
</dbReference>
<dbReference type="Pfam" id="PF00069">
    <property type="entry name" value="Pkinase"/>
    <property type="match status" value="1"/>
</dbReference>
<dbReference type="InterPro" id="IPR011009">
    <property type="entry name" value="Kinase-like_dom_sf"/>
</dbReference>
<dbReference type="PROSITE" id="PS50011">
    <property type="entry name" value="PROTEIN_KINASE_DOM"/>
    <property type="match status" value="1"/>
</dbReference>
<dbReference type="EMBL" id="CAJNIZ010045416">
    <property type="protein sequence ID" value="CAE7719614.1"/>
    <property type="molecule type" value="Genomic_DNA"/>
</dbReference>
<dbReference type="GO" id="GO:0005524">
    <property type="term" value="F:ATP binding"/>
    <property type="evidence" value="ECO:0007669"/>
    <property type="project" value="InterPro"/>
</dbReference>
<reference evidence="4" key="1">
    <citation type="submission" date="2021-02" db="EMBL/GenBank/DDBJ databases">
        <authorList>
            <person name="Dougan E. K."/>
            <person name="Rhodes N."/>
            <person name="Thang M."/>
            <person name="Chan C."/>
        </authorList>
    </citation>
    <scope>NUCLEOTIDE SEQUENCE</scope>
</reference>
<keyword evidence="5" id="KW-1185">Reference proteome</keyword>
<dbReference type="CDD" id="cd00180">
    <property type="entry name" value="PKc"/>
    <property type="match status" value="1"/>
</dbReference>
<dbReference type="InterPro" id="IPR001763">
    <property type="entry name" value="Rhodanese-like_dom"/>
</dbReference>
<dbReference type="Pfam" id="PF00581">
    <property type="entry name" value="Rhodanese"/>
    <property type="match status" value="1"/>
</dbReference>
<comment type="caution">
    <text evidence="4">The sequence shown here is derived from an EMBL/GenBank/DDBJ whole genome shotgun (WGS) entry which is preliminary data.</text>
</comment>
<dbReference type="GO" id="GO:0004674">
    <property type="term" value="F:protein serine/threonine kinase activity"/>
    <property type="evidence" value="ECO:0007669"/>
    <property type="project" value="TreeGrafter"/>
</dbReference>
<dbReference type="PANTHER" id="PTHR44329">
    <property type="entry name" value="SERINE/THREONINE-PROTEIN KINASE TNNI3K-RELATED"/>
    <property type="match status" value="1"/>
</dbReference>
<evidence type="ECO:0000313" key="5">
    <source>
        <dbReference type="Proteomes" id="UP000649617"/>
    </source>
</evidence>
<protein>
    <submittedName>
        <fullName evidence="4">CIPK11 protein</fullName>
    </submittedName>
</protein>
<feature type="compositionally biased region" description="Polar residues" evidence="1">
    <location>
        <begin position="43"/>
        <end position="57"/>
    </location>
</feature>
<dbReference type="Pfam" id="PF00226">
    <property type="entry name" value="DnaJ"/>
    <property type="match status" value="1"/>
</dbReference>
<dbReference type="SUPFAM" id="SSF46565">
    <property type="entry name" value="Chaperone J-domain"/>
    <property type="match status" value="1"/>
</dbReference>
<name>A0A812X915_SYMPI</name>
<dbReference type="InterPro" id="IPR011992">
    <property type="entry name" value="EF-hand-dom_pair"/>
</dbReference>
<dbReference type="PROSITE" id="PS50206">
    <property type="entry name" value="RHODANESE_3"/>
    <property type="match status" value="1"/>
</dbReference>
<accession>A0A812X915</accession>
<feature type="domain" description="Rhodanese" evidence="3">
    <location>
        <begin position="205"/>
        <end position="304"/>
    </location>
</feature>
<dbReference type="Gene3D" id="3.40.250.10">
    <property type="entry name" value="Rhodanese-like domain"/>
    <property type="match status" value="1"/>
</dbReference>
<dbReference type="InterPro" id="IPR001623">
    <property type="entry name" value="DnaJ_domain"/>
</dbReference>
<dbReference type="InterPro" id="IPR036873">
    <property type="entry name" value="Rhodanese-like_dom_sf"/>
</dbReference>
<dbReference type="InterPro" id="IPR051681">
    <property type="entry name" value="Ser/Thr_Kinases-Pseudokinases"/>
</dbReference>
<evidence type="ECO:0000259" key="2">
    <source>
        <dbReference type="PROSITE" id="PS50011"/>
    </source>
</evidence>
<dbReference type="SUPFAM" id="SSF56112">
    <property type="entry name" value="Protein kinase-like (PK-like)"/>
    <property type="match status" value="1"/>
</dbReference>
<gene>
    <name evidence="4" type="primary">CIPK11</name>
    <name evidence="4" type="ORF">SPIL2461_LOCUS20485</name>
</gene>
<dbReference type="InterPro" id="IPR000719">
    <property type="entry name" value="Prot_kinase_dom"/>
</dbReference>
<dbReference type="OrthoDB" id="411948at2759"/>
<feature type="domain" description="Protein kinase" evidence="2">
    <location>
        <begin position="602"/>
        <end position="895"/>
    </location>
</feature>
<organism evidence="4 5">
    <name type="scientific">Symbiodinium pilosum</name>
    <name type="common">Dinoflagellate</name>
    <dbReference type="NCBI Taxonomy" id="2952"/>
    <lineage>
        <taxon>Eukaryota</taxon>
        <taxon>Sar</taxon>
        <taxon>Alveolata</taxon>
        <taxon>Dinophyceae</taxon>
        <taxon>Suessiales</taxon>
        <taxon>Symbiodiniaceae</taxon>
        <taxon>Symbiodinium</taxon>
    </lineage>
</organism>
<dbReference type="SUPFAM" id="SSF52821">
    <property type="entry name" value="Rhodanese/Cell cycle control phosphatase"/>
    <property type="match status" value="1"/>
</dbReference>
<evidence type="ECO:0000256" key="1">
    <source>
        <dbReference type="SAM" id="MobiDB-lite"/>
    </source>
</evidence>
<dbReference type="SUPFAM" id="SSF47473">
    <property type="entry name" value="EF-hand"/>
    <property type="match status" value="1"/>
</dbReference>